<keyword evidence="4" id="KW-1185">Reference proteome</keyword>
<dbReference type="GO" id="GO:0003723">
    <property type="term" value="F:RNA binding"/>
    <property type="evidence" value="ECO:0007669"/>
    <property type="project" value="UniProtKB-UniRule"/>
</dbReference>
<dbReference type="PROSITE" id="PS50102">
    <property type="entry name" value="RRM"/>
    <property type="match status" value="1"/>
</dbReference>
<organism evidence="5">
    <name type="scientific">Rodentolepis nana</name>
    <name type="common">Dwarf tapeworm</name>
    <name type="synonym">Hymenolepis nana</name>
    <dbReference type="NCBI Taxonomy" id="102285"/>
    <lineage>
        <taxon>Eukaryota</taxon>
        <taxon>Metazoa</taxon>
        <taxon>Spiralia</taxon>
        <taxon>Lophotrochozoa</taxon>
        <taxon>Platyhelminthes</taxon>
        <taxon>Cestoda</taxon>
        <taxon>Eucestoda</taxon>
        <taxon>Cyclophyllidea</taxon>
        <taxon>Hymenolepididae</taxon>
        <taxon>Rodentolepis</taxon>
    </lineage>
</organism>
<gene>
    <name evidence="3" type="ORF">HNAJ_LOCUS8287</name>
</gene>
<feature type="domain" description="RRM" evidence="2">
    <location>
        <begin position="108"/>
        <end position="184"/>
    </location>
</feature>
<dbReference type="SUPFAM" id="SSF54928">
    <property type="entry name" value="RNA-binding domain, RBD"/>
    <property type="match status" value="2"/>
</dbReference>
<dbReference type="InterPro" id="IPR035979">
    <property type="entry name" value="RBD_domain_sf"/>
</dbReference>
<keyword evidence="1" id="KW-0694">RNA-binding</keyword>
<dbReference type="Gene3D" id="3.30.70.330">
    <property type="match status" value="1"/>
</dbReference>
<dbReference type="Pfam" id="PF00076">
    <property type="entry name" value="RRM_1"/>
    <property type="match status" value="1"/>
</dbReference>
<dbReference type="OrthoDB" id="1875751at2759"/>
<dbReference type="CDD" id="cd00590">
    <property type="entry name" value="RRM_SF"/>
    <property type="match status" value="1"/>
</dbReference>
<sequence length="284" mass="32466">MTHKRLRVKRPDEIGVFTPIKAATQDAKSEVIQIQALMKTSKAPFPPISKIQQHFEQYGKVVEVIRTTFPTAKVFFRTVKEAEIALTAPEHVINGCKFQLISCKRRNLCIYFKTLDKETKAPTPSSQALQEHFERFGNIKSFSRNHNKRIGFVTFETSEGARKVISTSQHFVDECELKVTISKSDPFKQSVRMKGSLPKEGTREKVLKFQAYPRKSNAPCPPPKVIERYFRNLGRLLDFQWHPQSCSGLLTFPSLDSDRIAFYYPKHLIDGCIITLSPCKGRSV</sequence>
<name>A0A158QHY3_RODNA</name>
<evidence type="ECO:0000313" key="5">
    <source>
        <dbReference type="WBParaSite" id="HNAJ_0000829101-mRNA-1"/>
    </source>
</evidence>
<evidence type="ECO:0000313" key="4">
    <source>
        <dbReference type="Proteomes" id="UP000278807"/>
    </source>
</evidence>
<evidence type="ECO:0000259" key="2">
    <source>
        <dbReference type="PROSITE" id="PS50102"/>
    </source>
</evidence>
<dbReference type="EMBL" id="UZAE01012251">
    <property type="protein sequence ID" value="VDO04190.1"/>
    <property type="molecule type" value="Genomic_DNA"/>
</dbReference>
<dbReference type="SMART" id="SM00360">
    <property type="entry name" value="RRM"/>
    <property type="match status" value="1"/>
</dbReference>
<dbReference type="InterPro" id="IPR000504">
    <property type="entry name" value="RRM_dom"/>
</dbReference>
<dbReference type="WBParaSite" id="HNAJ_0000829101-mRNA-1">
    <property type="protein sequence ID" value="HNAJ_0000829101-mRNA-1"/>
    <property type="gene ID" value="HNAJ_0000829101"/>
</dbReference>
<evidence type="ECO:0000256" key="1">
    <source>
        <dbReference type="PROSITE-ProRule" id="PRU00176"/>
    </source>
</evidence>
<proteinExistence type="predicted"/>
<reference evidence="3 4" key="2">
    <citation type="submission" date="2018-11" db="EMBL/GenBank/DDBJ databases">
        <authorList>
            <consortium name="Pathogen Informatics"/>
        </authorList>
    </citation>
    <scope>NUCLEOTIDE SEQUENCE [LARGE SCALE GENOMIC DNA]</scope>
</reference>
<accession>A0A158QHY3</accession>
<dbReference type="InterPro" id="IPR012677">
    <property type="entry name" value="Nucleotide-bd_a/b_plait_sf"/>
</dbReference>
<reference evidence="5" key="1">
    <citation type="submission" date="2016-04" db="UniProtKB">
        <authorList>
            <consortium name="WormBaseParasite"/>
        </authorList>
    </citation>
    <scope>IDENTIFICATION</scope>
</reference>
<protein>
    <submittedName>
        <fullName evidence="5">RRM domain-containing protein</fullName>
    </submittedName>
</protein>
<dbReference type="Proteomes" id="UP000278807">
    <property type="component" value="Unassembled WGS sequence"/>
</dbReference>
<evidence type="ECO:0000313" key="3">
    <source>
        <dbReference type="EMBL" id="VDO04190.1"/>
    </source>
</evidence>
<dbReference type="AlphaFoldDB" id="A0A158QHY3"/>